<protein>
    <submittedName>
        <fullName evidence="2">DinB family protein</fullName>
    </submittedName>
</protein>
<dbReference type="InterPro" id="IPR024775">
    <property type="entry name" value="DinB-like"/>
</dbReference>
<accession>A0A544TVC1</accession>
<dbReference type="RefSeq" id="WP_142640530.1">
    <property type="nucleotide sequence ID" value="NZ_VDGI01000001.1"/>
</dbReference>
<name>A0A544TVC1_9BACI</name>
<dbReference type="SUPFAM" id="SSF109854">
    <property type="entry name" value="DinB/YfiT-like putative metalloenzymes"/>
    <property type="match status" value="1"/>
</dbReference>
<feature type="domain" description="DinB-like" evidence="1">
    <location>
        <begin position="13"/>
        <end position="176"/>
    </location>
</feature>
<organism evidence="2 3">
    <name type="scientific">Psychrobacillus vulpis</name>
    <dbReference type="NCBI Taxonomy" id="2325572"/>
    <lineage>
        <taxon>Bacteria</taxon>
        <taxon>Bacillati</taxon>
        <taxon>Bacillota</taxon>
        <taxon>Bacilli</taxon>
        <taxon>Bacillales</taxon>
        <taxon>Bacillaceae</taxon>
        <taxon>Psychrobacillus</taxon>
    </lineage>
</organism>
<evidence type="ECO:0000313" key="3">
    <source>
        <dbReference type="Proteomes" id="UP000316626"/>
    </source>
</evidence>
<dbReference type="AlphaFoldDB" id="A0A544TVC1"/>
<dbReference type="Proteomes" id="UP000316626">
    <property type="component" value="Unassembled WGS sequence"/>
</dbReference>
<dbReference type="OrthoDB" id="2389280at2"/>
<dbReference type="Gene3D" id="1.20.120.450">
    <property type="entry name" value="dinb family like domain"/>
    <property type="match status" value="1"/>
</dbReference>
<gene>
    <name evidence="2" type="ORF">FG384_00065</name>
</gene>
<sequence length="188" mass="21979">MKSESIKKHFTTLEKQRESLFPTLKSLSMTKLWERPEENKWSIGESIYHLFLITKMLRVAAIITIPCTKFYAQMMRNKSFEHSINDIYKEYKEKHGKTMNAPFILNPSNKIYNSMDFTQLNQLLINETLKVSKIVDNIEEDIAGHIIFLDPVANFPNLIQAIQLLAIHEAHHFRIIQKDLEAMIGKTE</sequence>
<dbReference type="InterPro" id="IPR034660">
    <property type="entry name" value="DinB/YfiT-like"/>
</dbReference>
<evidence type="ECO:0000259" key="1">
    <source>
        <dbReference type="Pfam" id="PF12867"/>
    </source>
</evidence>
<comment type="caution">
    <text evidence="2">The sequence shown here is derived from an EMBL/GenBank/DDBJ whole genome shotgun (WGS) entry which is preliminary data.</text>
</comment>
<dbReference type="Pfam" id="PF12867">
    <property type="entry name" value="DinB_2"/>
    <property type="match status" value="1"/>
</dbReference>
<keyword evidence="3" id="KW-1185">Reference proteome</keyword>
<evidence type="ECO:0000313" key="2">
    <source>
        <dbReference type="EMBL" id="TQR21402.1"/>
    </source>
</evidence>
<reference evidence="2 3" key="1">
    <citation type="submission" date="2019-06" db="EMBL/GenBank/DDBJ databases">
        <title>Psychrobacillus vulpis sp. nov., a new species isolated from feces of a red fox that inhabits in The Tablas de Daimiel Natural Park, Albacete, Spain.</title>
        <authorList>
            <person name="Rodriguez M."/>
            <person name="Reina J.C."/>
            <person name="Bejar V."/>
            <person name="Llamas I."/>
        </authorList>
    </citation>
    <scope>NUCLEOTIDE SEQUENCE [LARGE SCALE GENOMIC DNA]</scope>
    <source>
        <strain evidence="2 3">Z8</strain>
    </source>
</reference>
<dbReference type="EMBL" id="VDGI01000001">
    <property type="protein sequence ID" value="TQR21402.1"/>
    <property type="molecule type" value="Genomic_DNA"/>
</dbReference>
<proteinExistence type="predicted"/>